<dbReference type="Gene3D" id="3.30.70.270">
    <property type="match status" value="1"/>
</dbReference>
<evidence type="ECO:0000256" key="2">
    <source>
        <dbReference type="ARBA" id="ARBA00012438"/>
    </source>
</evidence>
<dbReference type="Pfam" id="PF00072">
    <property type="entry name" value="Response_reg"/>
    <property type="match status" value="2"/>
</dbReference>
<dbReference type="Pfam" id="PF00990">
    <property type="entry name" value="GGDEF"/>
    <property type="match status" value="1"/>
</dbReference>
<dbReference type="SUPFAM" id="SSF55785">
    <property type="entry name" value="PYP-like sensor domain (PAS domain)"/>
    <property type="match status" value="1"/>
</dbReference>
<sequence length="1392" mass="151647">MNTPASQTPGPGSSSLADLSHALHTQLNGVLGMSELLMGTRLDAEQRGYVETLTRAGRRLQDVIRDVLDLTRIETDQIRLADLEFPLLEAIDEVLAAAAEHAEDAGLELAGDLAPDLPWRVRGDPGRFKRLLRYLIEDLIDLTAAGELVMRALWSAGSVLRVEVHASQTAGFQRPVGSEGAWTGGAAGSGLGLTVARAWVERMGGRLLCEPPALDGRLAWIELPLTAVSPERPAQRPEASLAGHRALLVAPEGPVAEVLDARLNELGLSVTRCSEAETARTTARAAAEVLAPFAVLLVDARIKGLEPLLSERSVQAEPALATLRRLLLAPSRPGWRDEQAARLAVSARLTKPVTRASLVAALTGNGAESDPVESWRPEDAPSTASDPEGLGLRVLVADDNAINQDTVAAMLRSLGCEARIVFDGQAAIEALSRESFDLVLMDCKMPLMDGYEAARRIRLQEGETRSRLPIIALTAHAMEGDQERCRAAGMDDYLTKPLSRRALQAMLERWSPRRSAGVASASGSEVVPGPMHHSSTGLDAFMDWPILEPGPLATVRALDAEAGRALAARLIGGFLEAEPGLSAAIRSDLETGRSVSLAEAARALGASAATLGLARLARLCERLEHLPESALTPQMRDEAITTLEAVLTQSREALAALDDADSTPSAPTAEPLDASLQRGTSGPPDQERIESSESPLILMVDTDPELESRVREMLEQRGLRFVVAHDERGALESVARRRPDLILLDLMAPGLDGHGICRRLRHCAGLELAPILAVIEGEDLAAIEHAYESGATDFQVKPLDWPLLLHRIRYLLRGRDTLAALHRSEASQSALIAAIPDALLRLDSQGRVLQFKSGWLPGAVRARPESGASTLSDVLPESACALIRRELAATLVEHGVRELEIEVTDERGEARVFEARLIAIDADQIILLLRDMTERQRRQRVIQQLAYQDNLTGLANRHRFNLDLARALTRARRRDDRLALLCLDLDRFKRVNDSLGHGIGDELLRVAAQRLQDAVDEVGAALKPQGIGFASTIARLGGDELTLILKGRDAERVAMRVADAILNKFRQPFRLAGHSLVCTASIGIALSPDDGDTPETLLKHADTALYAAKLKGRDTYRFFTASMGQRARQRLETEARLRRALERDEFRLHYQPILDSRTRAPIALEALLRWEDREQGLLDPERFLAIANESGLILPIGAWVISEVGRQLAHWSNQGPVLPLSINLSDTQFSDRGLIDRLFRLARACPPGTIELDVTESLLLARDSRLLDTLARLREQGMRVAIDDFGTGYSSLAVLKHLPIDTLKIDRAFIREIGREPNTELLIRTIIGLGHGLGLRLVAEGVETEEQFAFLAREGCDAMQGFLFNHPIPADEFVPDGFTPVTMSRTLGRESP</sequence>
<keyword evidence="13" id="KW-1185">Reference proteome</keyword>
<dbReference type="EMBL" id="JABZEO010000001">
    <property type="protein sequence ID" value="NVZ07668.1"/>
    <property type="molecule type" value="Genomic_DNA"/>
</dbReference>
<dbReference type="InterPro" id="IPR036641">
    <property type="entry name" value="HPT_dom_sf"/>
</dbReference>
<dbReference type="Pfam" id="PF08448">
    <property type="entry name" value="PAS_4"/>
    <property type="match status" value="1"/>
</dbReference>
<dbReference type="InterPro" id="IPR036097">
    <property type="entry name" value="HisK_dim/P_sf"/>
</dbReference>
<dbReference type="Gene3D" id="3.30.565.10">
    <property type="entry name" value="Histidine kinase-like ATPase, C-terminal domain"/>
    <property type="match status" value="1"/>
</dbReference>
<evidence type="ECO:0000256" key="4">
    <source>
        <dbReference type="PROSITE-ProRule" id="PRU00110"/>
    </source>
</evidence>
<accession>A0A850R2S6</accession>
<dbReference type="CDD" id="cd01949">
    <property type="entry name" value="GGDEF"/>
    <property type="match status" value="1"/>
</dbReference>
<proteinExistence type="predicted"/>
<protein>
    <recommendedName>
        <fullName evidence="2">histidine kinase</fullName>
        <ecNumber evidence="2">2.7.13.3</ecNumber>
    </recommendedName>
</protein>
<dbReference type="SUPFAM" id="SSF47384">
    <property type="entry name" value="Homodimeric domain of signal transducing histidine kinase"/>
    <property type="match status" value="1"/>
</dbReference>
<dbReference type="InterPro" id="IPR029787">
    <property type="entry name" value="Nucleotide_cyclase"/>
</dbReference>
<evidence type="ECO:0000256" key="6">
    <source>
        <dbReference type="SAM" id="MobiDB-lite"/>
    </source>
</evidence>
<dbReference type="GO" id="GO:0000155">
    <property type="term" value="F:phosphorelay sensor kinase activity"/>
    <property type="evidence" value="ECO:0007669"/>
    <property type="project" value="InterPro"/>
</dbReference>
<comment type="catalytic activity">
    <reaction evidence="1">
        <text>ATP + protein L-histidine = ADP + protein N-phospho-L-histidine.</text>
        <dbReference type="EC" id="2.7.13.3"/>
    </reaction>
</comment>
<dbReference type="PROSITE" id="PS50109">
    <property type="entry name" value="HIS_KIN"/>
    <property type="match status" value="1"/>
</dbReference>
<dbReference type="SUPFAM" id="SSF55874">
    <property type="entry name" value="ATPase domain of HSP90 chaperone/DNA topoisomerase II/histidine kinase"/>
    <property type="match status" value="1"/>
</dbReference>
<dbReference type="InterPro" id="IPR008207">
    <property type="entry name" value="Sig_transdc_His_kin_Hpt_dom"/>
</dbReference>
<feature type="domain" description="Histidine kinase" evidence="7">
    <location>
        <begin position="18"/>
        <end position="227"/>
    </location>
</feature>
<dbReference type="PROSITE" id="PS50887">
    <property type="entry name" value="GGDEF"/>
    <property type="match status" value="1"/>
</dbReference>
<evidence type="ECO:0000256" key="5">
    <source>
        <dbReference type="PROSITE-ProRule" id="PRU00169"/>
    </source>
</evidence>
<evidence type="ECO:0000313" key="12">
    <source>
        <dbReference type="EMBL" id="NVZ07668.1"/>
    </source>
</evidence>
<dbReference type="PROSITE" id="PS50883">
    <property type="entry name" value="EAL"/>
    <property type="match status" value="1"/>
</dbReference>
<dbReference type="InterPro" id="IPR003661">
    <property type="entry name" value="HisK_dim/P_dom"/>
</dbReference>
<feature type="domain" description="GGDEF" evidence="10">
    <location>
        <begin position="976"/>
        <end position="1121"/>
    </location>
</feature>
<feature type="domain" description="EAL" evidence="9">
    <location>
        <begin position="1130"/>
        <end position="1381"/>
    </location>
</feature>
<gene>
    <name evidence="12" type="ORF">HW932_00145</name>
</gene>
<dbReference type="PROSITE" id="PS50110">
    <property type="entry name" value="RESPONSE_REGULATORY"/>
    <property type="match status" value="2"/>
</dbReference>
<dbReference type="Gene3D" id="3.30.450.20">
    <property type="entry name" value="PAS domain"/>
    <property type="match status" value="1"/>
</dbReference>
<organism evidence="12 13">
    <name type="scientific">Allochromatium humboldtianum</name>
    <dbReference type="NCBI Taxonomy" id="504901"/>
    <lineage>
        <taxon>Bacteria</taxon>
        <taxon>Pseudomonadati</taxon>
        <taxon>Pseudomonadota</taxon>
        <taxon>Gammaproteobacteria</taxon>
        <taxon>Chromatiales</taxon>
        <taxon>Chromatiaceae</taxon>
        <taxon>Allochromatium</taxon>
    </lineage>
</organism>
<evidence type="ECO:0000313" key="13">
    <source>
        <dbReference type="Proteomes" id="UP000592294"/>
    </source>
</evidence>
<dbReference type="Pfam" id="PF00563">
    <property type="entry name" value="EAL"/>
    <property type="match status" value="1"/>
</dbReference>
<dbReference type="PANTHER" id="PTHR44757:SF2">
    <property type="entry name" value="BIOFILM ARCHITECTURE MAINTENANCE PROTEIN MBAA"/>
    <property type="match status" value="1"/>
</dbReference>
<dbReference type="CDD" id="cd17546">
    <property type="entry name" value="REC_hyHK_CKI1_RcsC-like"/>
    <property type="match status" value="1"/>
</dbReference>
<feature type="domain" description="Response regulatory" evidence="8">
    <location>
        <begin position="696"/>
        <end position="812"/>
    </location>
</feature>
<dbReference type="InterPro" id="IPR001789">
    <property type="entry name" value="Sig_transdc_resp-reg_receiver"/>
</dbReference>
<dbReference type="InterPro" id="IPR035965">
    <property type="entry name" value="PAS-like_dom_sf"/>
</dbReference>
<dbReference type="InterPro" id="IPR005467">
    <property type="entry name" value="His_kinase_dom"/>
</dbReference>
<feature type="modified residue" description="4-aspartylphosphate" evidence="5">
    <location>
        <position position="442"/>
    </location>
</feature>
<dbReference type="EC" id="2.7.13.3" evidence="2"/>
<evidence type="ECO:0000259" key="7">
    <source>
        <dbReference type="PROSITE" id="PS50109"/>
    </source>
</evidence>
<dbReference type="Pfam" id="PF00512">
    <property type="entry name" value="HisKA"/>
    <property type="match status" value="1"/>
</dbReference>
<evidence type="ECO:0000259" key="9">
    <source>
        <dbReference type="PROSITE" id="PS50883"/>
    </source>
</evidence>
<dbReference type="InterPro" id="IPR011006">
    <property type="entry name" value="CheY-like_superfamily"/>
</dbReference>
<comment type="caution">
    <text evidence="4">Lacks conserved residue(s) required for the propagation of feature annotation.</text>
</comment>
<dbReference type="SMART" id="SM00052">
    <property type="entry name" value="EAL"/>
    <property type="match status" value="1"/>
</dbReference>
<keyword evidence="3" id="KW-0902">Two-component regulatory system</keyword>
<dbReference type="InterPro" id="IPR036890">
    <property type="entry name" value="HATPase_C_sf"/>
</dbReference>
<dbReference type="SMART" id="SM00448">
    <property type="entry name" value="REC"/>
    <property type="match status" value="2"/>
</dbReference>
<dbReference type="InterPro" id="IPR052155">
    <property type="entry name" value="Biofilm_reg_signaling"/>
</dbReference>
<feature type="modified residue" description="4-aspartylphosphate" evidence="5">
    <location>
        <position position="745"/>
    </location>
</feature>
<evidence type="ECO:0000259" key="10">
    <source>
        <dbReference type="PROSITE" id="PS50887"/>
    </source>
</evidence>
<dbReference type="SUPFAM" id="SSF55073">
    <property type="entry name" value="Nucleotide cyclase"/>
    <property type="match status" value="1"/>
</dbReference>
<dbReference type="PROSITE" id="PS50894">
    <property type="entry name" value="HPT"/>
    <property type="match status" value="1"/>
</dbReference>
<dbReference type="Proteomes" id="UP000592294">
    <property type="component" value="Unassembled WGS sequence"/>
</dbReference>
<comment type="caution">
    <text evidence="12">The sequence shown here is derived from an EMBL/GenBank/DDBJ whole genome shotgun (WGS) entry which is preliminary data.</text>
</comment>
<dbReference type="SUPFAM" id="SSF141868">
    <property type="entry name" value="EAL domain-like"/>
    <property type="match status" value="1"/>
</dbReference>
<feature type="region of interest" description="Disordered" evidence="6">
    <location>
        <begin position="364"/>
        <end position="388"/>
    </location>
</feature>
<dbReference type="Gene3D" id="3.20.20.450">
    <property type="entry name" value="EAL domain"/>
    <property type="match status" value="1"/>
</dbReference>
<dbReference type="SMART" id="SM00267">
    <property type="entry name" value="GGDEF"/>
    <property type="match status" value="1"/>
</dbReference>
<feature type="region of interest" description="Disordered" evidence="6">
    <location>
        <begin position="658"/>
        <end position="696"/>
    </location>
</feature>
<dbReference type="InterPro" id="IPR043128">
    <property type="entry name" value="Rev_trsase/Diguanyl_cyclase"/>
</dbReference>
<dbReference type="CDD" id="cd00082">
    <property type="entry name" value="HisKA"/>
    <property type="match status" value="1"/>
</dbReference>
<dbReference type="InterPro" id="IPR000160">
    <property type="entry name" value="GGDEF_dom"/>
</dbReference>
<dbReference type="Gene3D" id="1.20.120.160">
    <property type="entry name" value="HPT domain"/>
    <property type="match status" value="1"/>
</dbReference>
<dbReference type="CDD" id="cd01948">
    <property type="entry name" value="EAL"/>
    <property type="match status" value="1"/>
</dbReference>
<dbReference type="InterPro" id="IPR001633">
    <property type="entry name" value="EAL_dom"/>
</dbReference>
<dbReference type="NCBIfam" id="TIGR00254">
    <property type="entry name" value="GGDEF"/>
    <property type="match status" value="1"/>
</dbReference>
<dbReference type="PANTHER" id="PTHR44757">
    <property type="entry name" value="DIGUANYLATE CYCLASE DGCP"/>
    <property type="match status" value="1"/>
</dbReference>
<dbReference type="Gene3D" id="1.10.287.130">
    <property type="match status" value="1"/>
</dbReference>
<evidence type="ECO:0000259" key="11">
    <source>
        <dbReference type="PROSITE" id="PS50894"/>
    </source>
</evidence>
<dbReference type="InterPro" id="IPR035919">
    <property type="entry name" value="EAL_sf"/>
</dbReference>
<reference evidence="12 13" key="1">
    <citation type="submission" date="2020-06" db="EMBL/GenBank/DDBJ databases">
        <title>Whole-genome sequence of Allochromatium humboldtianum DSM 21881, type strain.</title>
        <authorList>
            <person name="Kyndt J.A."/>
            <person name="Meyer T.E."/>
        </authorList>
    </citation>
    <scope>NUCLEOTIDE SEQUENCE [LARGE SCALE GENOMIC DNA]</scope>
    <source>
        <strain evidence="12 13">DSM 21881</strain>
    </source>
</reference>
<dbReference type="SUPFAM" id="SSF47226">
    <property type="entry name" value="Histidine-containing phosphotransfer domain, HPT domain"/>
    <property type="match status" value="1"/>
</dbReference>
<name>A0A850R2S6_9GAMM</name>
<dbReference type="SUPFAM" id="SSF52172">
    <property type="entry name" value="CheY-like"/>
    <property type="match status" value="3"/>
</dbReference>
<evidence type="ECO:0000256" key="1">
    <source>
        <dbReference type="ARBA" id="ARBA00000085"/>
    </source>
</evidence>
<dbReference type="RefSeq" id="WP_176974480.1">
    <property type="nucleotide sequence ID" value="NZ_JABZEO010000001.1"/>
</dbReference>
<feature type="domain" description="HPt" evidence="11">
    <location>
        <begin position="563"/>
        <end position="657"/>
    </location>
</feature>
<dbReference type="SMART" id="SM00388">
    <property type="entry name" value="HisKA"/>
    <property type="match status" value="1"/>
</dbReference>
<evidence type="ECO:0000256" key="3">
    <source>
        <dbReference type="ARBA" id="ARBA00023012"/>
    </source>
</evidence>
<dbReference type="Gene3D" id="3.40.50.2300">
    <property type="match status" value="3"/>
</dbReference>
<dbReference type="InterPro" id="IPR013656">
    <property type="entry name" value="PAS_4"/>
</dbReference>
<evidence type="ECO:0000259" key="8">
    <source>
        <dbReference type="PROSITE" id="PS50110"/>
    </source>
</evidence>
<keyword evidence="5" id="KW-0597">Phosphoprotein</keyword>
<feature type="domain" description="Response regulatory" evidence="8">
    <location>
        <begin position="393"/>
        <end position="511"/>
    </location>
</feature>